<dbReference type="AlphaFoldDB" id="A0A6H1P7C9"/>
<evidence type="ECO:0000256" key="5">
    <source>
        <dbReference type="ARBA" id="ARBA00022777"/>
    </source>
</evidence>
<dbReference type="PANTHER" id="PTHR37171:SF1">
    <property type="entry name" value="SERINE_THREONINE-PROTEIN KINASE YRZF-RELATED"/>
    <property type="match status" value="1"/>
</dbReference>
<reference evidence="10 11" key="1">
    <citation type="submission" date="2020-04" db="EMBL/GenBank/DDBJ databases">
        <title>Genome-Wide Identification of 5-Methylcytosine Sites in Bacterial Genomes By High-Throughput Sequencing of MspJI Restriction Fragments.</title>
        <authorList>
            <person name="Wu V."/>
        </authorList>
    </citation>
    <scope>NUCLEOTIDE SEQUENCE [LARGE SCALE GENOMIC DNA]</scope>
    <source>
        <strain evidence="10 11">S2</strain>
    </source>
</reference>
<evidence type="ECO:0000256" key="7">
    <source>
        <dbReference type="ARBA" id="ARBA00047899"/>
    </source>
</evidence>
<name>A0A6H1P7C9_PRIMG</name>
<dbReference type="Pfam" id="PF01163">
    <property type="entry name" value="RIO1"/>
    <property type="match status" value="1"/>
</dbReference>
<keyword evidence="6" id="KW-0067">ATP-binding</keyword>
<keyword evidence="4" id="KW-0547">Nucleotide-binding</keyword>
<organism evidence="10 11">
    <name type="scientific">Priestia megaterium</name>
    <name type="common">Bacillus megaterium</name>
    <dbReference type="NCBI Taxonomy" id="1404"/>
    <lineage>
        <taxon>Bacteria</taxon>
        <taxon>Bacillati</taxon>
        <taxon>Bacillota</taxon>
        <taxon>Bacilli</taxon>
        <taxon>Bacillales</taxon>
        <taxon>Bacillaceae</taxon>
        <taxon>Priestia</taxon>
    </lineage>
</organism>
<evidence type="ECO:0000256" key="6">
    <source>
        <dbReference type="ARBA" id="ARBA00022840"/>
    </source>
</evidence>
<dbReference type="GO" id="GO:0005524">
    <property type="term" value="F:ATP binding"/>
    <property type="evidence" value="ECO:0007669"/>
    <property type="project" value="UniProtKB-KW"/>
</dbReference>
<evidence type="ECO:0000259" key="9">
    <source>
        <dbReference type="Pfam" id="PF01163"/>
    </source>
</evidence>
<keyword evidence="5 10" id="KW-0418">Kinase</keyword>
<protein>
    <recommendedName>
        <fullName evidence="1">non-specific serine/threonine protein kinase</fullName>
        <ecNumber evidence="1">2.7.11.1</ecNumber>
    </recommendedName>
</protein>
<evidence type="ECO:0000256" key="2">
    <source>
        <dbReference type="ARBA" id="ARBA00022527"/>
    </source>
</evidence>
<accession>A0A6H1P7C9</accession>
<dbReference type="Proteomes" id="UP000501868">
    <property type="component" value="Chromosome"/>
</dbReference>
<keyword evidence="3" id="KW-0808">Transferase</keyword>
<comment type="catalytic activity">
    <reaction evidence="8">
        <text>L-seryl-[protein] + ATP = O-phospho-L-seryl-[protein] + ADP + H(+)</text>
        <dbReference type="Rhea" id="RHEA:17989"/>
        <dbReference type="Rhea" id="RHEA-COMP:9863"/>
        <dbReference type="Rhea" id="RHEA-COMP:11604"/>
        <dbReference type="ChEBI" id="CHEBI:15378"/>
        <dbReference type="ChEBI" id="CHEBI:29999"/>
        <dbReference type="ChEBI" id="CHEBI:30616"/>
        <dbReference type="ChEBI" id="CHEBI:83421"/>
        <dbReference type="ChEBI" id="CHEBI:456216"/>
        <dbReference type="EC" id="2.7.11.1"/>
    </reaction>
</comment>
<gene>
    <name evidence="10" type="ORF">HFZ78_24345</name>
</gene>
<evidence type="ECO:0000256" key="3">
    <source>
        <dbReference type="ARBA" id="ARBA00022679"/>
    </source>
</evidence>
<evidence type="ECO:0000256" key="8">
    <source>
        <dbReference type="ARBA" id="ARBA00048679"/>
    </source>
</evidence>
<dbReference type="EMBL" id="CP051128">
    <property type="protein sequence ID" value="QIZ09428.1"/>
    <property type="molecule type" value="Genomic_DNA"/>
</dbReference>
<dbReference type="InterPro" id="IPR052396">
    <property type="entry name" value="Meiotic_Drive_Suppr_Kinase"/>
</dbReference>
<sequence length="190" mass="21620">MKDFEKIVAKNKGTVTLQDLSGYTKIGKGADGSVFQLTPEKCVKVFVNEDTQKKELNALQIGQSSPIIPKVYEYGSNYIVMEFVKGYNLKQLLKKEKKLSEAIVGKILSMLDEMKAVGFTRLDIEVRHIFFNEQGEIKIIDLKRAFNTDRSVPTKLLSGLKKLGFLQDFLEHVSKLSPAKYEKWKNLVIE</sequence>
<dbReference type="Gene3D" id="1.10.510.10">
    <property type="entry name" value="Transferase(Phosphotransferase) domain 1"/>
    <property type="match status" value="1"/>
</dbReference>
<reference evidence="10 11" key="2">
    <citation type="submission" date="2020-04" db="EMBL/GenBank/DDBJ databases">
        <authorList>
            <person name="Fomenkov A."/>
            <person name="Anton B.P."/>
            <person name="Roberts R.J."/>
        </authorList>
    </citation>
    <scope>NUCLEOTIDE SEQUENCE [LARGE SCALE GENOMIC DNA]</scope>
    <source>
        <strain evidence="10 11">S2</strain>
    </source>
</reference>
<dbReference type="EC" id="2.7.11.1" evidence="1"/>
<dbReference type="SUPFAM" id="SSF56112">
    <property type="entry name" value="Protein kinase-like (PK-like)"/>
    <property type="match status" value="1"/>
</dbReference>
<keyword evidence="2" id="KW-0723">Serine/threonine-protein kinase</keyword>
<comment type="catalytic activity">
    <reaction evidence="7">
        <text>L-threonyl-[protein] + ATP = O-phospho-L-threonyl-[protein] + ADP + H(+)</text>
        <dbReference type="Rhea" id="RHEA:46608"/>
        <dbReference type="Rhea" id="RHEA-COMP:11060"/>
        <dbReference type="Rhea" id="RHEA-COMP:11605"/>
        <dbReference type="ChEBI" id="CHEBI:15378"/>
        <dbReference type="ChEBI" id="CHEBI:30013"/>
        <dbReference type="ChEBI" id="CHEBI:30616"/>
        <dbReference type="ChEBI" id="CHEBI:61977"/>
        <dbReference type="ChEBI" id="CHEBI:456216"/>
        <dbReference type="EC" id="2.7.11.1"/>
    </reaction>
</comment>
<evidence type="ECO:0000313" key="11">
    <source>
        <dbReference type="Proteomes" id="UP000501868"/>
    </source>
</evidence>
<dbReference type="PANTHER" id="PTHR37171">
    <property type="entry name" value="SERINE/THREONINE-PROTEIN KINASE YRZF-RELATED"/>
    <property type="match status" value="1"/>
</dbReference>
<dbReference type="GO" id="GO:0004674">
    <property type="term" value="F:protein serine/threonine kinase activity"/>
    <property type="evidence" value="ECO:0007669"/>
    <property type="project" value="UniProtKB-KW"/>
</dbReference>
<dbReference type="InterPro" id="IPR018934">
    <property type="entry name" value="RIO_dom"/>
</dbReference>
<evidence type="ECO:0000256" key="1">
    <source>
        <dbReference type="ARBA" id="ARBA00012513"/>
    </source>
</evidence>
<evidence type="ECO:0000256" key="4">
    <source>
        <dbReference type="ARBA" id="ARBA00022741"/>
    </source>
</evidence>
<dbReference type="InterPro" id="IPR011009">
    <property type="entry name" value="Kinase-like_dom_sf"/>
</dbReference>
<feature type="domain" description="RIO-type" evidence="9">
    <location>
        <begin position="48"/>
        <end position="151"/>
    </location>
</feature>
<evidence type="ECO:0000313" key="10">
    <source>
        <dbReference type="EMBL" id="QIZ09428.1"/>
    </source>
</evidence>
<proteinExistence type="predicted"/>